<dbReference type="Proteomes" id="UP000292695">
    <property type="component" value="Unassembled WGS sequence"/>
</dbReference>
<dbReference type="InterPro" id="IPR002589">
    <property type="entry name" value="Macro_dom"/>
</dbReference>
<dbReference type="Gene3D" id="3.40.220.10">
    <property type="entry name" value="Leucine Aminopeptidase, subunit E, domain 1"/>
    <property type="match status" value="1"/>
</dbReference>
<keyword evidence="3" id="KW-1185">Reference proteome</keyword>
<accession>A0A4R0IGF8</accession>
<evidence type="ECO:0000259" key="1">
    <source>
        <dbReference type="PROSITE" id="PS51154"/>
    </source>
</evidence>
<feature type="domain" description="Macro" evidence="1">
    <location>
        <begin position="19"/>
        <end position="209"/>
    </location>
</feature>
<dbReference type="Pfam" id="PF01661">
    <property type="entry name" value="Macro"/>
    <property type="match status" value="1"/>
</dbReference>
<dbReference type="PROSITE" id="PS51154">
    <property type="entry name" value="MACRO"/>
    <property type="match status" value="1"/>
</dbReference>
<comment type="caution">
    <text evidence="2">The sequence shown here is derived from an EMBL/GenBank/DDBJ whole genome shotgun (WGS) entry which is preliminary data.</text>
</comment>
<dbReference type="EMBL" id="SJKA01000006">
    <property type="protein sequence ID" value="TCC32411.1"/>
    <property type="molecule type" value="Genomic_DNA"/>
</dbReference>
<name>A0A4R0IGF8_9ACTN</name>
<gene>
    <name evidence="2" type="ORF">E0H50_19710</name>
</gene>
<dbReference type="RefSeq" id="WP_131290487.1">
    <property type="nucleotide sequence ID" value="NZ_SJKA01000006.1"/>
</dbReference>
<reference evidence="2 3" key="1">
    <citation type="submission" date="2019-02" db="EMBL/GenBank/DDBJ databases">
        <title>Kribbella capetownensis sp. nov. and Kribbella speibonae sp. nov., isolated from soil.</title>
        <authorList>
            <person name="Curtis S.M."/>
            <person name="Norton I."/>
            <person name="Everest G.J."/>
            <person name="Meyers P.R."/>
        </authorList>
    </citation>
    <scope>NUCLEOTIDE SEQUENCE [LARGE SCALE GENOMIC DNA]</scope>
    <source>
        <strain evidence="2 3">DSM 27082</strain>
    </source>
</reference>
<sequence>MTPPTLLLVDLDADLVSAWREVFAAQIDEGAIEVRQGSLLDVLPEVGAVLTAGNSYGQMDGGVDRALAGYFPDVQRSVWAAVADEHHGYQPVGAASVVPTGGEPCRWLIYAPTMRVPMPLSGGMDIAVHDAFWAALLAVGRHPETNTLTRVAAPGFGTGYGRVLPGRAAQLMAAAYTMWRLPAATRISQREELLHRSEAEATDLQSPAN</sequence>
<dbReference type="OrthoDB" id="1336276at2"/>
<proteinExistence type="predicted"/>
<dbReference type="AlphaFoldDB" id="A0A4R0IGF8"/>
<dbReference type="InterPro" id="IPR043472">
    <property type="entry name" value="Macro_dom-like"/>
</dbReference>
<organism evidence="2 3">
    <name type="scientific">Kribbella sindirgiensis</name>
    <dbReference type="NCBI Taxonomy" id="1124744"/>
    <lineage>
        <taxon>Bacteria</taxon>
        <taxon>Bacillati</taxon>
        <taxon>Actinomycetota</taxon>
        <taxon>Actinomycetes</taxon>
        <taxon>Propionibacteriales</taxon>
        <taxon>Kribbellaceae</taxon>
        <taxon>Kribbella</taxon>
    </lineage>
</organism>
<evidence type="ECO:0000313" key="3">
    <source>
        <dbReference type="Proteomes" id="UP000292695"/>
    </source>
</evidence>
<dbReference type="SMART" id="SM00506">
    <property type="entry name" value="A1pp"/>
    <property type="match status" value="1"/>
</dbReference>
<evidence type="ECO:0000313" key="2">
    <source>
        <dbReference type="EMBL" id="TCC32411.1"/>
    </source>
</evidence>
<dbReference type="SUPFAM" id="SSF52949">
    <property type="entry name" value="Macro domain-like"/>
    <property type="match status" value="1"/>
</dbReference>
<protein>
    <submittedName>
        <fullName evidence="2">Phage tail protein</fullName>
    </submittedName>
</protein>